<name>A0A8X6MNY6_NEPPI</name>
<evidence type="ECO:0000256" key="1">
    <source>
        <dbReference type="ARBA" id="ARBA00004167"/>
    </source>
</evidence>
<dbReference type="PANTHER" id="PTHR31021:SF1">
    <property type="entry name" value="CHROMOSOME UNDETERMINED SCAFFOLD_56, WHOLE GENOME SHOTGUN SEQUENCE"/>
    <property type="match status" value="1"/>
</dbReference>
<dbReference type="Proteomes" id="UP000887013">
    <property type="component" value="Unassembled WGS sequence"/>
</dbReference>
<dbReference type="PANTHER" id="PTHR31021">
    <property type="entry name" value="ADENOMATOSIS POLYPOSIS COLI DOWN-REGULATED 1"/>
    <property type="match status" value="1"/>
</dbReference>
<dbReference type="SMART" id="SM01352">
    <property type="entry name" value="APCDDC"/>
    <property type="match status" value="2"/>
</dbReference>
<keyword evidence="3" id="KW-0732">Signal</keyword>
<feature type="domain" description="APCDD1" evidence="6">
    <location>
        <begin position="105"/>
        <end position="357"/>
    </location>
</feature>
<comment type="caution">
    <text evidence="7">The sequence shown here is derived from an EMBL/GenBank/DDBJ whole genome shotgun (WGS) entry which is preliminary data.</text>
</comment>
<dbReference type="AlphaFoldDB" id="A0A8X6MNY6"/>
<proteinExistence type="predicted"/>
<dbReference type="GO" id="GO:0017147">
    <property type="term" value="F:Wnt-protein binding"/>
    <property type="evidence" value="ECO:0007669"/>
    <property type="project" value="InterPro"/>
</dbReference>
<dbReference type="InterPro" id="IPR029405">
    <property type="entry name" value="APCDD1_dom"/>
</dbReference>
<dbReference type="OrthoDB" id="5985602at2759"/>
<keyword evidence="5" id="KW-0325">Glycoprotein</keyword>
<keyword evidence="4" id="KW-0472">Membrane</keyword>
<evidence type="ECO:0000313" key="8">
    <source>
        <dbReference type="Proteomes" id="UP000887013"/>
    </source>
</evidence>
<sequence>MKKLRTRGRFSFISEGIDSFRALFRLLETPVDQEVIQPTDEEQTIVGSERRGLDSGPLEFQKTPMSNAVRATGKKEMRPPSCKTKALSAVLTLLLSVSEAGHPSYCQIWQADIIKSEGVVKVSRNYKGLWVSEKCEIHPGPHFVLRRYHIHHSGHFTLIRYHYQDPWCTVATFSVSAVGNFVPSPEKATSSSASWVVPGGIELDYTLRKVTIVPFTSKSADRLSQKVNESCPGAVVSEWKPLRKYRLFGYDRKGVSRKSKVRLDIGSIDNSDCTAALGISFHELQLMRLEYRIPLNFIGFKRMYDDKSPDDTTRRYYTYLFLGAEGFPTGSRPTYYQMPLVPSQTSQCAACLAVAKATLMSPPILSSGPFNTDMLSTDLGGQWISMRCEVRPYGLFLRRIFIFDAQDNRWQAQHSYYKDPHCHNPMFILSAKGIYFRGLSSKIVPDATEYDFHIQEAFLTPEDIQFANNLNGLYTCGTGSNWKVGERGNLTRTGGCRELGIVVPSMELDLVRFERSKADMVFLYLGETAEDKRRPTSFQPSLVRCSTPDDKVAEDFFLNYNELRPLPLVSGSSMIHSFLIDVLKCFFCYVFLKFFDIGIIR</sequence>
<dbReference type="GO" id="GO:0005886">
    <property type="term" value="C:plasma membrane"/>
    <property type="evidence" value="ECO:0007669"/>
    <property type="project" value="InterPro"/>
</dbReference>
<dbReference type="EMBL" id="BMAW01000734">
    <property type="protein sequence ID" value="GFS70446.1"/>
    <property type="molecule type" value="Genomic_DNA"/>
</dbReference>
<evidence type="ECO:0000259" key="6">
    <source>
        <dbReference type="SMART" id="SM01352"/>
    </source>
</evidence>
<evidence type="ECO:0000256" key="3">
    <source>
        <dbReference type="ARBA" id="ARBA00022729"/>
    </source>
</evidence>
<dbReference type="InterPro" id="IPR042425">
    <property type="entry name" value="APCDD1"/>
</dbReference>
<evidence type="ECO:0000313" key="7">
    <source>
        <dbReference type="EMBL" id="GFS70446.1"/>
    </source>
</evidence>
<gene>
    <name evidence="7" type="primary">APCDD1</name>
    <name evidence="7" type="ORF">NPIL_421222</name>
</gene>
<keyword evidence="2" id="KW-0812">Transmembrane</keyword>
<accession>A0A8X6MNY6</accession>
<keyword evidence="8" id="KW-1185">Reference proteome</keyword>
<dbReference type="Pfam" id="PF14921">
    <property type="entry name" value="APCDDC"/>
    <property type="match status" value="2"/>
</dbReference>
<evidence type="ECO:0000256" key="5">
    <source>
        <dbReference type="ARBA" id="ARBA00023180"/>
    </source>
</evidence>
<reference evidence="7" key="1">
    <citation type="submission" date="2020-08" db="EMBL/GenBank/DDBJ databases">
        <title>Multicomponent nature underlies the extraordinary mechanical properties of spider dragline silk.</title>
        <authorList>
            <person name="Kono N."/>
            <person name="Nakamura H."/>
            <person name="Mori M."/>
            <person name="Yoshida Y."/>
            <person name="Ohtoshi R."/>
            <person name="Malay A.D."/>
            <person name="Moran D.A.P."/>
            <person name="Tomita M."/>
            <person name="Numata K."/>
            <person name="Arakawa K."/>
        </authorList>
    </citation>
    <scope>NUCLEOTIDE SEQUENCE</scope>
</reference>
<feature type="domain" description="APCDD1" evidence="6">
    <location>
        <begin position="358"/>
        <end position="568"/>
    </location>
</feature>
<organism evidence="7 8">
    <name type="scientific">Nephila pilipes</name>
    <name type="common">Giant wood spider</name>
    <name type="synonym">Nephila maculata</name>
    <dbReference type="NCBI Taxonomy" id="299642"/>
    <lineage>
        <taxon>Eukaryota</taxon>
        <taxon>Metazoa</taxon>
        <taxon>Ecdysozoa</taxon>
        <taxon>Arthropoda</taxon>
        <taxon>Chelicerata</taxon>
        <taxon>Arachnida</taxon>
        <taxon>Araneae</taxon>
        <taxon>Araneomorphae</taxon>
        <taxon>Entelegynae</taxon>
        <taxon>Araneoidea</taxon>
        <taxon>Nephilidae</taxon>
        <taxon>Nephila</taxon>
    </lineage>
</organism>
<comment type="subcellular location">
    <subcellularLocation>
        <location evidence="1">Membrane</location>
        <topology evidence="1">Single-pass membrane protein</topology>
    </subcellularLocation>
</comment>
<dbReference type="GO" id="GO:0030178">
    <property type="term" value="P:negative regulation of Wnt signaling pathway"/>
    <property type="evidence" value="ECO:0007669"/>
    <property type="project" value="InterPro"/>
</dbReference>
<evidence type="ECO:0000256" key="2">
    <source>
        <dbReference type="ARBA" id="ARBA00022692"/>
    </source>
</evidence>
<protein>
    <submittedName>
        <fullName evidence="7">Protein APCDD1</fullName>
    </submittedName>
</protein>
<evidence type="ECO:0000256" key="4">
    <source>
        <dbReference type="ARBA" id="ARBA00023136"/>
    </source>
</evidence>